<comment type="caution">
    <text evidence="3">The sequence shown here is derived from an EMBL/GenBank/DDBJ whole genome shotgun (WGS) entry which is preliminary data.</text>
</comment>
<dbReference type="Pfam" id="PF07589">
    <property type="entry name" value="PEP-CTERM"/>
    <property type="match status" value="1"/>
</dbReference>
<dbReference type="EMBL" id="JBHSMU010000015">
    <property type="protein sequence ID" value="MFC5461849.1"/>
    <property type="molecule type" value="Genomic_DNA"/>
</dbReference>
<dbReference type="RefSeq" id="WP_379785296.1">
    <property type="nucleotide sequence ID" value="NZ_JBHSMU010000015.1"/>
</dbReference>
<dbReference type="NCBIfam" id="TIGR02595">
    <property type="entry name" value="PEP_CTERM"/>
    <property type="match status" value="1"/>
</dbReference>
<dbReference type="Proteomes" id="UP001596050">
    <property type="component" value="Unassembled WGS sequence"/>
</dbReference>
<protein>
    <submittedName>
        <fullName evidence="3">PEP-CTERM sorting domain-containing protein</fullName>
    </submittedName>
</protein>
<feature type="chain" id="PRO_5046517648" evidence="1">
    <location>
        <begin position="24"/>
        <end position="211"/>
    </location>
</feature>
<sequence>MSHAARRLAAAIFTFLISAGACAAVVATNTEYGNIDGREATRALNVTTRGTVTDLNITVEFSKCDDPPIGPTGTRCLGTGSPFENEFSLRLIGPNGESVELVDAFSTYTAGAPNSGAGRVSVTFDDEAASAAGPRVREGSFRPARALSAFDGMDMFGSWTLYLRDFGRGDPLEFFSAQLDMAFEPAPVPEPATLAMLGLGLLGLGAVRRKN</sequence>
<organism evidence="3 4">
    <name type="scientific">Massilia niabensis</name>
    <dbReference type="NCBI Taxonomy" id="544910"/>
    <lineage>
        <taxon>Bacteria</taxon>
        <taxon>Pseudomonadati</taxon>
        <taxon>Pseudomonadota</taxon>
        <taxon>Betaproteobacteria</taxon>
        <taxon>Burkholderiales</taxon>
        <taxon>Oxalobacteraceae</taxon>
        <taxon>Telluria group</taxon>
        <taxon>Massilia</taxon>
    </lineage>
</organism>
<keyword evidence="4" id="KW-1185">Reference proteome</keyword>
<gene>
    <name evidence="3" type="ORF">ACFPN5_18715</name>
</gene>
<dbReference type="InterPro" id="IPR013424">
    <property type="entry name" value="Ice-binding_C"/>
</dbReference>
<evidence type="ECO:0000313" key="3">
    <source>
        <dbReference type="EMBL" id="MFC5461849.1"/>
    </source>
</evidence>
<feature type="signal peptide" evidence="1">
    <location>
        <begin position="1"/>
        <end position="23"/>
    </location>
</feature>
<evidence type="ECO:0000259" key="2">
    <source>
        <dbReference type="Pfam" id="PF07589"/>
    </source>
</evidence>
<dbReference type="Gene3D" id="2.60.120.260">
    <property type="entry name" value="Galactose-binding domain-like"/>
    <property type="match status" value="1"/>
</dbReference>
<accession>A0ABW0L7V7</accession>
<feature type="domain" description="Ice-binding protein C-terminal" evidence="2">
    <location>
        <begin position="187"/>
        <end position="209"/>
    </location>
</feature>
<name>A0ABW0L7V7_9BURK</name>
<evidence type="ECO:0000313" key="4">
    <source>
        <dbReference type="Proteomes" id="UP001596050"/>
    </source>
</evidence>
<dbReference type="PROSITE" id="PS51257">
    <property type="entry name" value="PROKAR_LIPOPROTEIN"/>
    <property type="match status" value="1"/>
</dbReference>
<proteinExistence type="predicted"/>
<reference evidence="4" key="1">
    <citation type="journal article" date="2019" name="Int. J. Syst. Evol. Microbiol.">
        <title>The Global Catalogue of Microorganisms (GCM) 10K type strain sequencing project: providing services to taxonomists for standard genome sequencing and annotation.</title>
        <authorList>
            <consortium name="The Broad Institute Genomics Platform"/>
            <consortium name="The Broad Institute Genome Sequencing Center for Infectious Disease"/>
            <person name="Wu L."/>
            <person name="Ma J."/>
        </authorList>
    </citation>
    <scope>NUCLEOTIDE SEQUENCE [LARGE SCALE GENOMIC DNA]</scope>
    <source>
        <strain evidence="4">KACC 12649</strain>
    </source>
</reference>
<evidence type="ECO:0000256" key="1">
    <source>
        <dbReference type="SAM" id="SignalP"/>
    </source>
</evidence>
<keyword evidence="1" id="KW-0732">Signal</keyword>